<name>H8Z0U0_9GAMM</name>
<proteinExistence type="predicted"/>
<reference evidence="2" key="1">
    <citation type="submission" date="2011-06" db="EMBL/GenBank/DDBJ databases">
        <authorList>
            <consortium name="US DOE Joint Genome Institute (JGI-PGF)"/>
            <person name="Lucas S."/>
            <person name="Han J."/>
            <person name="Lapidus A."/>
            <person name="Cheng J.-F."/>
            <person name="Goodwin L."/>
            <person name="Pitluck S."/>
            <person name="Peters L."/>
            <person name="Land M.L."/>
            <person name="Hauser L."/>
            <person name="Vogl K."/>
            <person name="Liu Z."/>
            <person name="Overmann J."/>
            <person name="Frigaard N.-U."/>
            <person name="Bryant D.A."/>
            <person name="Woyke T.J."/>
        </authorList>
    </citation>
    <scope>NUCLEOTIDE SEQUENCE [LARGE SCALE GENOMIC DNA]</scope>
    <source>
        <strain evidence="2">970</strain>
    </source>
</reference>
<gene>
    <name evidence="1" type="ORF">Thi970DRAFT_01526</name>
</gene>
<organism evidence="1 2">
    <name type="scientific">Thiorhodovibrio frisius</name>
    <dbReference type="NCBI Taxonomy" id="631362"/>
    <lineage>
        <taxon>Bacteria</taxon>
        <taxon>Pseudomonadati</taxon>
        <taxon>Pseudomonadota</taxon>
        <taxon>Gammaproteobacteria</taxon>
        <taxon>Chromatiales</taxon>
        <taxon>Chromatiaceae</taxon>
        <taxon>Thiorhodovibrio</taxon>
    </lineage>
</organism>
<sequence length="31" mass="3246">MNRVIAGTLSVPDNAILVDADLIHAGLRNAD</sequence>
<reference evidence="1 2" key="2">
    <citation type="submission" date="2011-11" db="EMBL/GenBank/DDBJ databases">
        <authorList>
            <consortium name="US DOE Joint Genome Institute"/>
            <person name="Lucas S."/>
            <person name="Han J."/>
            <person name="Lapidus A."/>
            <person name="Cheng J.-F."/>
            <person name="Goodwin L."/>
            <person name="Pitluck S."/>
            <person name="Peters L."/>
            <person name="Ovchinnikova G."/>
            <person name="Zhang X."/>
            <person name="Detter J.C."/>
            <person name="Han C."/>
            <person name="Tapia R."/>
            <person name="Land M."/>
            <person name="Hauser L."/>
            <person name="Kyrpides N."/>
            <person name="Ivanova N."/>
            <person name="Pagani I."/>
            <person name="Vogl K."/>
            <person name="Liu Z."/>
            <person name="Overmann J."/>
            <person name="Frigaard N.-U."/>
            <person name="Bryant D."/>
            <person name="Woyke T."/>
        </authorList>
    </citation>
    <scope>NUCLEOTIDE SEQUENCE [LARGE SCALE GENOMIC DNA]</scope>
    <source>
        <strain evidence="1 2">970</strain>
    </source>
</reference>
<dbReference type="HOGENOM" id="CLU_3398988_0_0_6"/>
<dbReference type="EMBL" id="JH603169">
    <property type="protein sequence ID" value="EIC21322.1"/>
    <property type="molecule type" value="Genomic_DNA"/>
</dbReference>
<dbReference type="Proteomes" id="UP000002964">
    <property type="component" value="Unassembled WGS sequence"/>
</dbReference>
<evidence type="ECO:0000313" key="1">
    <source>
        <dbReference type="EMBL" id="EIC21322.1"/>
    </source>
</evidence>
<dbReference type="AlphaFoldDB" id="H8Z0U0"/>
<protein>
    <submittedName>
        <fullName evidence="1">Uncharacterized protein</fullName>
    </submittedName>
</protein>
<accession>H8Z0U0</accession>
<keyword evidence="2" id="KW-1185">Reference proteome</keyword>
<evidence type="ECO:0000313" key="2">
    <source>
        <dbReference type="Proteomes" id="UP000002964"/>
    </source>
</evidence>